<keyword evidence="3" id="KW-0540">Nuclease</keyword>
<dbReference type="Pfam" id="PF01850">
    <property type="entry name" value="PIN"/>
    <property type="match status" value="1"/>
</dbReference>
<keyword evidence="10" id="KW-1185">Reference proteome</keyword>
<dbReference type="AlphaFoldDB" id="A0A562BQ93"/>
<evidence type="ECO:0000313" key="10">
    <source>
        <dbReference type="Proteomes" id="UP000318141"/>
    </source>
</evidence>
<dbReference type="InterPro" id="IPR029060">
    <property type="entry name" value="PIN-like_dom_sf"/>
</dbReference>
<evidence type="ECO:0000259" key="8">
    <source>
        <dbReference type="Pfam" id="PF01850"/>
    </source>
</evidence>
<evidence type="ECO:0000256" key="1">
    <source>
        <dbReference type="ARBA" id="ARBA00001946"/>
    </source>
</evidence>
<feature type="domain" description="PIN" evidence="8">
    <location>
        <begin position="5"/>
        <end position="98"/>
    </location>
</feature>
<dbReference type="Gene3D" id="3.40.50.1010">
    <property type="entry name" value="5'-nuclease"/>
    <property type="match status" value="1"/>
</dbReference>
<evidence type="ECO:0000313" key="9">
    <source>
        <dbReference type="EMBL" id="TWG87079.1"/>
    </source>
</evidence>
<evidence type="ECO:0000256" key="3">
    <source>
        <dbReference type="ARBA" id="ARBA00022722"/>
    </source>
</evidence>
<dbReference type="PANTHER" id="PTHR33653:SF1">
    <property type="entry name" value="RIBONUCLEASE VAPC2"/>
    <property type="match status" value="1"/>
</dbReference>
<dbReference type="GO" id="GO:0046872">
    <property type="term" value="F:metal ion binding"/>
    <property type="evidence" value="ECO:0007669"/>
    <property type="project" value="UniProtKB-KW"/>
</dbReference>
<dbReference type="CDD" id="cd18740">
    <property type="entry name" value="PIN_VapC4-5_FitB-like"/>
    <property type="match status" value="1"/>
</dbReference>
<dbReference type="SUPFAM" id="SSF88723">
    <property type="entry name" value="PIN domain-like"/>
    <property type="match status" value="1"/>
</dbReference>
<comment type="caution">
    <text evidence="9">The sequence shown here is derived from an EMBL/GenBank/DDBJ whole genome shotgun (WGS) entry which is preliminary data.</text>
</comment>
<dbReference type="EMBL" id="VLJN01000011">
    <property type="protein sequence ID" value="TWG87079.1"/>
    <property type="molecule type" value="Genomic_DNA"/>
</dbReference>
<keyword evidence="2" id="KW-1277">Toxin-antitoxin system</keyword>
<accession>A0A562BQ93</accession>
<evidence type="ECO:0000256" key="4">
    <source>
        <dbReference type="ARBA" id="ARBA00022723"/>
    </source>
</evidence>
<evidence type="ECO:0000256" key="2">
    <source>
        <dbReference type="ARBA" id="ARBA00022649"/>
    </source>
</evidence>
<evidence type="ECO:0000256" key="5">
    <source>
        <dbReference type="ARBA" id="ARBA00022801"/>
    </source>
</evidence>
<evidence type="ECO:0000256" key="7">
    <source>
        <dbReference type="ARBA" id="ARBA00038093"/>
    </source>
</evidence>
<dbReference type="PANTHER" id="PTHR33653">
    <property type="entry name" value="RIBONUCLEASE VAPC2"/>
    <property type="match status" value="1"/>
</dbReference>
<dbReference type="GO" id="GO:0016787">
    <property type="term" value="F:hydrolase activity"/>
    <property type="evidence" value="ECO:0007669"/>
    <property type="project" value="UniProtKB-KW"/>
</dbReference>
<name>A0A562BQ93_9BURK</name>
<comment type="similarity">
    <text evidence="7">Belongs to the PINc/VapC protein family.</text>
</comment>
<dbReference type="GO" id="GO:0004519">
    <property type="term" value="F:endonuclease activity"/>
    <property type="evidence" value="ECO:0007669"/>
    <property type="project" value="UniProtKB-KW"/>
</dbReference>
<reference evidence="9 10" key="1">
    <citation type="submission" date="2019-07" db="EMBL/GenBank/DDBJ databases">
        <title>Genome sequencing of lignin-degrading bacterial isolates.</title>
        <authorList>
            <person name="Gladden J."/>
        </authorList>
    </citation>
    <scope>NUCLEOTIDE SEQUENCE [LARGE SCALE GENOMIC DNA]</scope>
    <source>
        <strain evidence="9 10">J11</strain>
    </source>
</reference>
<keyword evidence="4" id="KW-0479">Metal-binding</keyword>
<comment type="cofactor">
    <cofactor evidence="1">
        <name>Mg(2+)</name>
        <dbReference type="ChEBI" id="CHEBI:18420"/>
    </cofactor>
</comment>
<protein>
    <submittedName>
        <fullName evidence="9">tRNA(fMet)-specific endonuclease VapC</fullName>
    </submittedName>
</protein>
<dbReference type="InterPro" id="IPR050556">
    <property type="entry name" value="Type_II_TA_system_RNase"/>
</dbReference>
<dbReference type="Proteomes" id="UP000318141">
    <property type="component" value="Unassembled WGS sequence"/>
</dbReference>
<sequence length="110" mass="11499">MAPMAALCLSAITGAELMHGLAKRPGAARLARAVDELLRRLGVLPWTPSVMAGYGETRAAMESQGQPMGALDLLIASHALTTGAVLVTNDQAFRRVPGLVVEDWSTSTGN</sequence>
<organism evidence="9 10">
    <name type="scientific">Cupriavidus gilardii J11</name>
    <dbReference type="NCBI Taxonomy" id="936133"/>
    <lineage>
        <taxon>Bacteria</taxon>
        <taxon>Pseudomonadati</taxon>
        <taxon>Pseudomonadota</taxon>
        <taxon>Betaproteobacteria</taxon>
        <taxon>Burkholderiales</taxon>
        <taxon>Burkholderiaceae</taxon>
        <taxon>Cupriavidus</taxon>
    </lineage>
</organism>
<evidence type="ECO:0000256" key="6">
    <source>
        <dbReference type="ARBA" id="ARBA00022842"/>
    </source>
</evidence>
<proteinExistence type="inferred from homology"/>
<keyword evidence="6" id="KW-0460">Magnesium</keyword>
<dbReference type="InterPro" id="IPR002716">
    <property type="entry name" value="PIN_dom"/>
</dbReference>
<dbReference type="OrthoDB" id="9796690at2"/>
<keyword evidence="5" id="KW-0378">Hydrolase</keyword>
<gene>
    <name evidence="9" type="ORF">L602_001900000820</name>
</gene>
<keyword evidence="9" id="KW-0255">Endonuclease</keyword>